<dbReference type="InterPro" id="IPR041677">
    <property type="entry name" value="DNA2/NAM7_AAA_11"/>
</dbReference>
<dbReference type="Gene3D" id="3.40.50.300">
    <property type="entry name" value="P-loop containing nucleotide triphosphate hydrolases"/>
    <property type="match status" value="2"/>
</dbReference>
<dbReference type="GO" id="GO:0004386">
    <property type="term" value="F:helicase activity"/>
    <property type="evidence" value="ECO:0007669"/>
    <property type="project" value="InterPro"/>
</dbReference>
<organism evidence="4 5">
    <name type="scientific">Porphyra umbilicalis</name>
    <name type="common">Purple laver</name>
    <name type="synonym">Red alga</name>
    <dbReference type="NCBI Taxonomy" id="2786"/>
    <lineage>
        <taxon>Eukaryota</taxon>
        <taxon>Rhodophyta</taxon>
        <taxon>Bangiophyceae</taxon>
        <taxon>Bangiales</taxon>
        <taxon>Bangiaceae</taxon>
        <taxon>Porphyra</taxon>
    </lineage>
</organism>
<reference evidence="4 5" key="1">
    <citation type="submission" date="2017-03" db="EMBL/GenBank/DDBJ databases">
        <title>WGS assembly of Porphyra umbilicalis.</title>
        <authorList>
            <person name="Brawley S.H."/>
            <person name="Blouin N.A."/>
            <person name="Ficko-Blean E."/>
            <person name="Wheeler G.L."/>
            <person name="Lohr M."/>
            <person name="Goodson H.V."/>
            <person name="Jenkins J.W."/>
            <person name="Blaby-Haas C.E."/>
            <person name="Helliwell K.E."/>
            <person name="Chan C."/>
            <person name="Marriage T."/>
            <person name="Bhattacharya D."/>
            <person name="Klein A.S."/>
            <person name="Badis Y."/>
            <person name="Brodie J."/>
            <person name="Cao Y."/>
            <person name="Collen J."/>
            <person name="Dittami S.M."/>
            <person name="Gachon C.M."/>
            <person name="Green B.R."/>
            <person name="Karpowicz S."/>
            <person name="Kim J.W."/>
            <person name="Kudahl U."/>
            <person name="Lin S."/>
            <person name="Michel G."/>
            <person name="Mittag M."/>
            <person name="Olson B.J."/>
            <person name="Pangilinan J."/>
            <person name="Peng Y."/>
            <person name="Qiu H."/>
            <person name="Shu S."/>
            <person name="Singer J.T."/>
            <person name="Smith A.G."/>
            <person name="Sprecher B.N."/>
            <person name="Wagner V."/>
            <person name="Wang W."/>
            <person name="Wang Z.-Y."/>
            <person name="Yan J."/>
            <person name="Yarish C."/>
            <person name="Zoeuner-Riek S."/>
            <person name="Zhuang Y."/>
            <person name="Zou Y."/>
            <person name="Lindquist E.A."/>
            <person name="Grimwood J."/>
            <person name="Barry K."/>
            <person name="Rokhsar D.S."/>
            <person name="Schmutz J."/>
            <person name="Stiller J.W."/>
            <person name="Grossman A.R."/>
            <person name="Prochnik S.E."/>
        </authorList>
    </citation>
    <scope>NUCLEOTIDE SEQUENCE [LARGE SCALE GENOMIC DNA]</scope>
    <source>
        <strain evidence="4">4086291</strain>
    </source>
</reference>
<feature type="domain" description="DNA2/NAM7 helicase helicase" evidence="3">
    <location>
        <begin position="33"/>
        <end position="260"/>
    </location>
</feature>
<proteinExistence type="predicted"/>
<feature type="compositionally biased region" description="Low complexity" evidence="2">
    <location>
        <begin position="422"/>
        <end position="439"/>
    </location>
</feature>
<keyword evidence="1" id="KW-0175">Coiled coil</keyword>
<dbReference type="PANTHER" id="PTHR10887">
    <property type="entry name" value="DNA2/NAM7 HELICASE FAMILY"/>
    <property type="match status" value="1"/>
</dbReference>
<feature type="region of interest" description="Disordered" evidence="2">
    <location>
        <begin position="422"/>
        <end position="480"/>
    </location>
</feature>
<evidence type="ECO:0000256" key="2">
    <source>
        <dbReference type="SAM" id="MobiDB-lite"/>
    </source>
</evidence>
<feature type="compositionally biased region" description="Gly residues" evidence="2">
    <location>
        <begin position="268"/>
        <end position="279"/>
    </location>
</feature>
<dbReference type="SUPFAM" id="SSF52540">
    <property type="entry name" value="P-loop containing nucleoside triphosphate hydrolases"/>
    <property type="match status" value="1"/>
</dbReference>
<dbReference type="Pfam" id="PF13086">
    <property type="entry name" value="AAA_11"/>
    <property type="match status" value="1"/>
</dbReference>
<dbReference type="Proteomes" id="UP000218209">
    <property type="component" value="Unassembled WGS sequence"/>
</dbReference>
<dbReference type="OrthoDB" id="6513042at2759"/>
<gene>
    <name evidence="4" type="ORF">BU14_0207s0019</name>
</gene>
<feature type="compositionally biased region" description="Polar residues" evidence="2">
    <location>
        <begin position="1"/>
        <end position="15"/>
    </location>
</feature>
<feature type="coiled-coil region" evidence="1">
    <location>
        <begin position="186"/>
        <end position="213"/>
    </location>
</feature>
<accession>A0A1X6P5T4</accession>
<feature type="compositionally biased region" description="Pro residues" evidence="2">
    <location>
        <begin position="462"/>
        <end position="473"/>
    </location>
</feature>
<feature type="region of interest" description="Disordered" evidence="2">
    <location>
        <begin position="265"/>
        <end position="292"/>
    </location>
</feature>
<dbReference type="AlphaFoldDB" id="A0A1X6P5T4"/>
<evidence type="ECO:0000313" key="5">
    <source>
        <dbReference type="Proteomes" id="UP000218209"/>
    </source>
</evidence>
<dbReference type="InterPro" id="IPR027417">
    <property type="entry name" value="P-loop_NTPase"/>
</dbReference>
<evidence type="ECO:0000256" key="1">
    <source>
        <dbReference type="SAM" id="Coils"/>
    </source>
</evidence>
<feature type="region of interest" description="Disordered" evidence="2">
    <location>
        <begin position="1"/>
        <end position="21"/>
    </location>
</feature>
<protein>
    <recommendedName>
        <fullName evidence="3">DNA2/NAM7 helicase helicase domain-containing protein</fullName>
    </recommendedName>
</protein>
<name>A0A1X6P5T4_PORUM</name>
<dbReference type="PANTHER" id="PTHR10887:SF495">
    <property type="entry name" value="HELICASE SENATAXIN ISOFORM X1-RELATED"/>
    <property type="match status" value="1"/>
</dbReference>
<keyword evidence="5" id="KW-1185">Reference proteome</keyword>
<dbReference type="EMBL" id="KV918880">
    <property type="protein sequence ID" value="OSX76100.1"/>
    <property type="molecule type" value="Genomic_DNA"/>
</dbReference>
<sequence>MYNSTAAYVPTTHSPHGSGYRTDARVAEFGADLDESQRSAVCLALDAVLGRGDHGGGDVTTQLINGPPGTGKTRTLVALVWCVEAAMLDALVVSRTNVAANEVLAALHEHFPSELTISRDARRVVRIGMAPPDGHPASQAHVDAVVVRCVAAEHPHVLAEYEAASGLVASLTSGSHRHDGYPAPPYQQAVAHAVNAQERLHRAEKALDAVTRSTRRTVCATARMLVTTIASSVLSDIGGRGCSLIICDEAAAVSTPAVVSSVVRAPRGGLGGADGGRGGDSGRRRGDTDPADTTRCVVLVGDPAQLPPSAGPVAYRCATVAMGLSAFERCVSGRRHVCTTLRHQYRMRPALSRIPYLLFYAGSTGPRHQPHSARLVALDVPGGTPGTPAGSIAASAHGGTYIHVAVAGGAWGRERGAAAATAAAAARRGRATPTGGAVTPSRSAPAHSGRGGRHGTRAVGWNPPPPDGAPPTAPLDGALS</sequence>
<dbReference type="InterPro" id="IPR045055">
    <property type="entry name" value="DNA2/NAM7-like"/>
</dbReference>
<evidence type="ECO:0000313" key="4">
    <source>
        <dbReference type="EMBL" id="OSX76100.1"/>
    </source>
</evidence>
<evidence type="ECO:0000259" key="3">
    <source>
        <dbReference type="Pfam" id="PF13086"/>
    </source>
</evidence>